<dbReference type="InterPro" id="IPR016166">
    <property type="entry name" value="FAD-bd_PCMH"/>
</dbReference>
<keyword evidence="6" id="KW-0732">Signal</keyword>
<dbReference type="InterPro" id="IPR036318">
    <property type="entry name" value="FAD-bd_PCMH-like_sf"/>
</dbReference>
<reference evidence="8 9" key="1">
    <citation type="journal article" date="2024" name="Commun. Biol.">
        <title>Comparative genomic analysis of thermophilic fungi reveals convergent evolutionary adaptations and gene losses.</title>
        <authorList>
            <person name="Steindorff A.S."/>
            <person name="Aguilar-Pontes M.V."/>
            <person name="Robinson A.J."/>
            <person name="Andreopoulos B."/>
            <person name="LaButti K."/>
            <person name="Kuo A."/>
            <person name="Mondo S."/>
            <person name="Riley R."/>
            <person name="Otillar R."/>
            <person name="Haridas S."/>
            <person name="Lipzen A."/>
            <person name="Grimwood J."/>
            <person name="Schmutz J."/>
            <person name="Clum A."/>
            <person name="Reid I.D."/>
            <person name="Moisan M.C."/>
            <person name="Butler G."/>
            <person name="Nguyen T.T.M."/>
            <person name="Dewar K."/>
            <person name="Conant G."/>
            <person name="Drula E."/>
            <person name="Henrissat B."/>
            <person name="Hansel C."/>
            <person name="Singer S."/>
            <person name="Hutchinson M.I."/>
            <person name="de Vries R.P."/>
            <person name="Natvig D.O."/>
            <person name="Powell A.J."/>
            <person name="Tsang A."/>
            <person name="Grigoriev I.V."/>
        </authorList>
    </citation>
    <scope>NUCLEOTIDE SEQUENCE [LARGE SCALE GENOMIC DNA]</scope>
    <source>
        <strain evidence="8 9">CBS 494.80</strain>
    </source>
</reference>
<evidence type="ECO:0000256" key="6">
    <source>
        <dbReference type="SAM" id="SignalP"/>
    </source>
</evidence>
<feature type="chain" id="PRO_5047404647" description="FAD-binding PCMH-type domain-containing protein" evidence="6">
    <location>
        <begin position="20"/>
        <end position="543"/>
    </location>
</feature>
<keyword evidence="4" id="KW-0560">Oxidoreductase</keyword>
<dbReference type="EMBL" id="JAZHXI010000016">
    <property type="protein sequence ID" value="KAL2062693.1"/>
    <property type="molecule type" value="Genomic_DNA"/>
</dbReference>
<name>A0ABR4C0Z3_9HELO</name>
<feature type="domain" description="FAD-binding PCMH-type" evidence="7">
    <location>
        <begin position="65"/>
        <end position="249"/>
    </location>
</feature>
<feature type="signal peptide" evidence="6">
    <location>
        <begin position="1"/>
        <end position="19"/>
    </location>
</feature>
<sequence length="543" mass="59131">MKLLTLLSVLGSLLSLAFGDRGPKDSIARCCLLLAPLKTYVSFPNSPVYVNETTGSLAYWSSFESDLIPACRFSPQNTADLALGVRILSSNQCKFAIRSGGHMPFPGASNYDGKGRDGVTIDLSNINHVQIFDSWKQKGVVRNEKVVKLGPGARWGDVYAKLDPLALTVPGGRVDTVGVGGYLLGGGLSFFAHTAGFACNSVLQYEVVLGNGSIVLADSSLNSDLWLALKGGHNNLGVVSSFTMKPLAIPNGIWAGDLINDPKYLPQVYEALYNFGEVAGRDGLTTDISGSTSIFYFTSPQTSFISNYLASSTGLAYPPILSNFTSIPALSNTLRKASLRDFAIELGGTDSGAFIRGHRQILGEVTFKNSVEMMKSGQRIFEDAFRPFKDVRGFTKAMILQPLHRAILAASEKMGGNILGLGEKDGNTVWFAILLTWDDTSFDDTINDACEKFFEGFNEAAKRLGVYHPFVYLNYATKDQDPISSYGPANVQKLKAAARKYDHDRVFQRLVPGGFKLLHGEGDDHDHDDDDEDQHHGHHHGRH</sequence>
<dbReference type="Gene3D" id="3.30.465.10">
    <property type="match status" value="1"/>
</dbReference>
<comment type="caution">
    <text evidence="8">The sequence shown here is derived from an EMBL/GenBank/DDBJ whole genome shotgun (WGS) entry which is preliminary data.</text>
</comment>
<evidence type="ECO:0000256" key="4">
    <source>
        <dbReference type="ARBA" id="ARBA00023002"/>
    </source>
</evidence>
<dbReference type="PROSITE" id="PS51387">
    <property type="entry name" value="FAD_PCMH"/>
    <property type="match status" value="1"/>
</dbReference>
<comment type="similarity">
    <text evidence="1">Belongs to the oxygen-dependent FAD-linked oxidoreductase family.</text>
</comment>
<dbReference type="InterPro" id="IPR006094">
    <property type="entry name" value="Oxid_FAD_bind_N"/>
</dbReference>
<dbReference type="Pfam" id="PF01565">
    <property type="entry name" value="FAD_binding_4"/>
    <property type="match status" value="1"/>
</dbReference>
<evidence type="ECO:0000259" key="7">
    <source>
        <dbReference type="PROSITE" id="PS51387"/>
    </source>
</evidence>
<keyword evidence="9" id="KW-1185">Reference proteome</keyword>
<protein>
    <recommendedName>
        <fullName evidence="7">FAD-binding PCMH-type domain-containing protein</fullName>
    </recommendedName>
</protein>
<gene>
    <name evidence="8" type="ORF">VTL71DRAFT_5765</name>
</gene>
<evidence type="ECO:0000313" key="8">
    <source>
        <dbReference type="EMBL" id="KAL2062693.1"/>
    </source>
</evidence>
<feature type="region of interest" description="Disordered" evidence="5">
    <location>
        <begin position="521"/>
        <end position="543"/>
    </location>
</feature>
<dbReference type="InterPro" id="IPR050416">
    <property type="entry name" value="FAD-linked_Oxidoreductase"/>
</dbReference>
<evidence type="ECO:0000256" key="5">
    <source>
        <dbReference type="SAM" id="MobiDB-lite"/>
    </source>
</evidence>
<evidence type="ECO:0000256" key="1">
    <source>
        <dbReference type="ARBA" id="ARBA00005466"/>
    </source>
</evidence>
<keyword evidence="2" id="KW-0285">Flavoprotein</keyword>
<dbReference type="InterPro" id="IPR016169">
    <property type="entry name" value="FAD-bd_PCMH_sub2"/>
</dbReference>
<dbReference type="PANTHER" id="PTHR42973:SF53">
    <property type="entry name" value="FAD-BINDING PCMH-TYPE DOMAIN-CONTAINING PROTEIN-RELATED"/>
    <property type="match status" value="1"/>
</dbReference>
<dbReference type="Proteomes" id="UP001595075">
    <property type="component" value="Unassembled WGS sequence"/>
</dbReference>
<accession>A0ABR4C0Z3</accession>
<evidence type="ECO:0000313" key="9">
    <source>
        <dbReference type="Proteomes" id="UP001595075"/>
    </source>
</evidence>
<evidence type="ECO:0000256" key="2">
    <source>
        <dbReference type="ARBA" id="ARBA00022630"/>
    </source>
</evidence>
<dbReference type="SUPFAM" id="SSF56176">
    <property type="entry name" value="FAD-binding/transporter-associated domain-like"/>
    <property type="match status" value="1"/>
</dbReference>
<dbReference type="PANTHER" id="PTHR42973">
    <property type="entry name" value="BINDING OXIDOREDUCTASE, PUTATIVE (AFU_ORTHOLOGUE AFUA_1G17690)-RELATED"/>
    <property type="match status" value="1"/>
</dbReference>
<keyword evidence="3" id="KW-0274">FAD</keyword>
<evidence type="ECO:0000256" key="3">
    <source>
        <dbReference type="ARBA" id="ARBA00022827"/>
    </source>
</evidence>
<proteinExistence type="inferred from homology"/>
<organism evidence="8 9">
    <name type="scientific">Oculimacula yallundae</name>
    <dbReference type="NCBI Taxonomy" id="86028"/>
    <lineage>
        <taxon>Eukaryota</taxon>
        <taxon>Fungi</taxon>
        <taxon>Dikarya</taxon>
        <taxon>Ascomycota</taxon>
        <taxon>Pezizomycotina</taxon>
        <taxon>Leotiomycetes</taxon>
        <taxon>Helotiales</taxon>
        <taxon>Ploettnerulaceae</taxon>
        <taxon>Oculimacula</taxon>
    </lineage>
</organism>